<dbReference type="EMBL" id="MLAK01001357">
    <property type="protein sequence ID" value="OHS94023.1"/>
    <property type="molecule type" value="Genomic_DNA"/>
</dbReference>
<dbReference type="RefSeq" id="XP_068347160.1">
    <property type="nucleotide sequence ID" value="XM_068512859.1"/>
</dbReference>
<keyword evidence="2" id="KW-1185">Reference proteome</keyword>
<comment type="caution">
    <text evidence="1">The sequence shown here is derived from an EMBL/GenBank/DDBJ whole genome shotgun (WGS) entry which is preliminary data.</text>
</comment>
<gene>
    <name evidence="1" type="ORF">TRFO_39821</name>
</gene>
<dbReference type="Proteomes" id="UP000179807">
    <property type="component" value="Unassembled WGS sequence"/>
</dbReference>
<protein>
    <submittedName>
        <fullName evidence="1">Uncharacterized protein</fullName>
    </submittedName>
</protein>
<reference evidence="1" key="1">
    <citation type="submission" date="2016-10" db="EMBL/GenBank/DDBJ databases">
        <authorList>
            <person name="Benchimol M."/>
            <person name="Almeida L.G."/>
            <person name="Vasconcelos A.T."/>
            <person name="Perreira-Neves A."/>
            <person name="Rosa I.A."/>
            <person name="Tasca T."/>
            <person name="Bogo M.R."/>
            <person name="de Souza W."/>
        </authorList>
    </citation>
    <scope>NUCLEOTIDE SEQUENCE [LARGE SCALE GENOMIC DNA]</scope>
    <source>
        <strain evidence="1">K</strain>
    </source>
</reference>
<dbReference type="OrthoDB" id="10541240at2759"/>
<organism evidence="1 2">
    <name type="scientific">Tritrichomonas foetus</name>
    <dbReference type="NCBI Taxonomy" id="1144522"/>
    <lineage>
        <taxon>Eukaryota</taxon>
        <taxon>Metamonada</taxon>
        <taxon>Parabasalia</taxon>
        <taxon>Tritrichomonadida</taxon>
        <taxon>Tritrichomonadidae</taxon>
        <taxon>Tritrichomonas</taxon>
    </lineage>
</organism>
<accession>A0A1J4J763</accession>
<dbReference type="VEuPathDB" id="TrichDB:TRFO_39821"/>
<evidence type="ECO:0000313" key="1">
    <source>
        <dbReference type="EMBL" id="OHS94023.1"/>
    </source>
</evidence>
<sequence length="196" mass="22488">MRHTLTIGLTDHSHYNHISYTASITARCSKVNYCVTNLTTMCYIQVLDKDDRFIIEMEGERYNVYFYPYSKIEVESFVFMIEKQMLEAKLPVKVKLADTHLLSFEYSKPFKIIDMIYNLQLLYGAYNCTFPMEAEEVGKNKYVLSFASVGYMLSTPILYLLSNNGRMNFSNKGSSGIVMRINNSFSSGFPIVANNG</sequence>
<dbReference type="AlphaFoldDB" id="A0A1J4J763"/>
<name>A0A1J4J763_9EUKA</name>
<proteinExistence type="predicted"/>
<dbReference type="GeneID" id="94847563"/>
<evidence type="ECO:0000313" key="2">
    <source>
        <dbReference type="Proteomes" id="UP000179807"/>
    </source>
</evidence>